<dbReference type="EMBL" id="JAQIZT010000017">
    <property type="protein sequence ID" value="KAJ6960737.1"/>
    <property type="molecule type" value="Genomic_DNA"/>
</dbReference>
<keyword evidence="2" id="KW-1185">Reference proteome</keyword>
<evidence type="ECO:0000313" key="2">
    <source>
        <dbReference type="Proteomes" id="UP001164929"/>
    </source>
</evidence>
<protein>
    <submittedName>
        <fullName evidence="1">Uncharacterized protein</fullName>
    </submittedName>
</protein>
<evidence type="ECO:0000313" key="1">
    <source>
        <dbReference type="EMBL" id="KAJ6960737.1"/>
    </source>
</evidence>
<proteinExistence type="predicted"/>
<comment type="caution">
    <text evidence="1">The sequence shown here is derived from an EMBL/GenBank/DDBJ whole genome shotgun (WGS) entry which is preliminary data.</text>
</comment>
<dbReference type="Proteomes" id="UP001164929">
    <property type="component" value="Chromosome 17"/>
</dbReference>
<accession>A0AAD6LHH6</accession>
<reference evidence="1" key="1">
    <citation type="journal article" date="2023" name="Mol. Ecol. Resour.">
        <title>Chromosome-level genome assembly of a triploid poplar Populus alba 'Berolinensis'.</title>
        <authorList>
            <person name="Chen S."/>
            <person name="Yu Y."/>
            <person name="Wang X."/>
            <person name="Wang S."/>
            <person name="Zhang T."/>
            <person name="Zhou Y."/>
            <person name="He R."/>
            <person name="Meng N."/>
            <person name="Wang Y."/>
            <person name="Liu W."/>
            <person name="Liu Z."/>
            <person name="Liu J."/>
            <person name="Guo Q."/>
            <person name="Huang H."/>
            <person name="Sederoff R.R."/>
            <person name="Wang G."/>
            <person name="Qu G."/>
            <person name="Chen S."/>
        </authorList>
    </citation>
    <scope>NUCLEOTIDE SEQUENCE</scope>
    <source>
        <strain evidence="1">SC-2020</strain>
    </source>
</reference>
<dbReference type="AlphaFoldDB" id="A0AAD6LHH6"/>
<name>A0AAD6LHH6_9ROSI</name>
<sequence>MADVLRNSVYGIMSAFHEKMLMTTKTCLLDKDWVTKSIPPFWNLETACTKTASFIRFTS</sequence>
<organism evidence="1 2">
    <name type="scientific">Populus alba x Populus x berolinensis</name>
    <dbReference type="NCBI Taxonomy" id="444605"/>
    <lineage>
        <taxon>Eukaryota</taxon>
        <taxon>Viridiplantae</taxon>
        <taxon>Streptophyta</taxon>
        <taxon>Embryophyta</taxon>
        <taxon>Tracheophyta</taxon>
        <taxon>Spermatophyta</taxon>
        <taxon>Magnoliopsida</taxon>
        <taxon>eudicotyledons</taxon>
        <taxon>Gunneridae</taxon>
        <taxon>Pentapetalae</taxon>
        <taxon>rosids</taxon>
        <taxon>fabids</taxon>
        <taxon>Malpighiales</taxon>
        <taxon>Salicaceae</taxon>
        <taxon>Saliceae</taxon>
        <taxon>Populus</taxon>
    </lineage>
</organism>
<gene>
    <name evidence="1" type="ORF">NC653_038683</name>
</gene>